<dbReference type="Proteomes" id="UP000242457">
    <property type="component" value="Unassembled WGS sequence"/>
</dbReference>
<keyword evidence="3" id="KW-1185">Reference proteome</keyword>
<organism evidence="2 3">
    <name type="scientific">Apis cerana cerana</name>
    <name type="common">Oriental honeybee</name>
    <dbReference type="NCBI Taxonomy" id="94128"/>
    <lineage>
        <taxon>Eukaryota</taxon>
        <taxon>Metazoa</taxon>
        <taxon>Ecdysozoa</taxon>
        <taxon>Arthropoda</taxon>
        <taxon>Hexapoda</taxon>
        <taxon>Insecta</taxon>
        <taxon>Pterygota</taxon>
        <taxon>Neoptera</taxon>
        <taxon>Endopterygota</taxon>
        <taxon>Hymenoptera</taxon>
        <taxon>Apocrita</taxon>
        <taxon>Aculeata</taxon>
        <taxon>Apoidea</taxon>
        <taxon>Anthophila</taxon>
        <taxon>Apidae</taxon>
        <taxon>Apis</taxon>
    </lineage>
</organism>
<proteinExistence type="predicted"/>
<dbReference type="EMBL" id="KZ288222">
    <property type="protein sequence ID" value="PBC32054.1"/>
    <property type="molecule type" value="Genomic_DNA"/>
</dbReference>
<evidence type="ECO:0000256" key="1">
    <source>
        <dbReference type="SAM" id="MobiDB-lite"/>
    </source>
</evidence>
<evidence type="ECO:0000313" key="3">
    <source>
        <dbReference type="Proteomes" id="UP000242457"/>
    </source>
</evidence>
<sequence>MAGGILRNIRNPTRRKNTEERGKRKKKEAAWLAVCGLWVSPRRRNDTVQFSYVLNGFPGSKNDICHDIPCGLSKLRNERQKSMAAHVAFANYKVHTQKYASVDISHSPFRISRRNSRVNAFDTQANSRRSTLAKEIGKHTGHTTATPFAAF</sequence>
<dbReference type="AlphaFoldDB" id="A0A2A3EKN7"/>
<protein>
    <submittedName>
        <fullName evidence="2">Uncharacterized protein</fullName>
    </submittedName>
</protein>
<gene>
    <name evidence="2" type="ORF">APICC_02093</name>
</gene>
<reference evidence="2 3" key="1">
    <citation type="submission" date="2014-07" db="EMBL/GenBank/DDBJ databases">
        <title>Genomic and transcriptomic analysis on Apis cerana provide comprehensive insights into honey bee biology.</title>
        <authorList>
            <person name="Diao Q."/>
            <person name="Sun L."/>
            <person name="Zheng H."/>
            <person name="Zheng H."/>
            <person name="Xu S."/>
            <person name="Wang S."/>
            <person name="Zeng Z."/>
            <person name="Hu F."/>
            <person name="Su S."/>
            <person name="Wu J."/>
        </authorList>
    </citation>
    <scope>NUCLEOTIDE SEQUENCE [LARGE SCALE GENOMIC DNA]</scope>
    <source>
        <tissue evidence="2">Pupae without intestine</tissue>
    </source>
</reference>
<feature type="region of interest" description="Disordered" evidence="1">
    <location>
        <begin position="1"/>
        <end position="23"/>
    </location>
</feature>
<evidence type="ECO:0000313" key="2">
    <source>
        <dbReference type="EMBL" id="PBC32054.1"/>
    </source>
</evidence>
<accession>A0A2A3EKN7</accession>
<name>A0A2A3EKN7_APICC</name>